<dbReference type="Proteomes" id="UP001274830">
    <property type="component" value="Unassembled WGS sequence"/>
</dbReference>
<dbReference type="GO" id="GO:0002098">
    <property type="term" value="P:tRNA wobble uridine modification"/>
    <property type="evidence" value="ECO:0007669"/>
    <property type="project" value="InterPro"/>
</dbReference>
<reference evidence="10" key="1">
    <citation type="submission" date="2023-07" db="EMBL/GenBank/DDBJ databases">
        <title>Black Yeasts Isolated from many extreme environments.</title>
        <authorList>
            <person name="Coleine C."/>
            <person name="Stajich J.E."/>
            <person name="Selbmann L."/>
        </authorList>
    </citation>
    <scope>NUCLEOTIDE SEQUENCE</scope>
    <source>
        <strain evidence="10">CCFEE 5485</strain>
    </source>
</reference>
<evidence type="ECO:0000256" key="3">
    <source>
        <dbReference type="ARBA" id="ARBA00005043"/>
    </source>
</evidence>
<evidence type="ECO:0000256" key="7">
    <source>
        <dbReference type="ARBA" id="ARBA00022694"/>
    </source>
</evidence>
<evidence type="ECO:0000313" key="11">
    <source>
        <dbReference type="Proteomes" id="UP001274830"/>
    </source>
</evidence>
<gene>
    <name evidence="10" type="primary">ELP4</name>
    <name evidence="10" type="ORF">LTR78_002321</name>
</gene>
<keyword evidence="6" id="KW-0963">Cytoplasm</keyword>
<feature type="compositionally biased region" description="Polar residues" evidence="9">
    <location>
        <begin position="34"/>
        <end position="47"/>
    </location>
</feature>
<feature type="region of interest" description="Disordered" evidence="9">
    <location>
        <begin position="1"/>
        <end position="54"/>
    </location>
</feature>
<name>A0AAE0WUV0_9PEZI</name>
<evidence type="ECO:0000256" key="8">
    <source>
        <dbReference type="ARBA" id="ARBA00023242"/>
    </source>
</evidence>
<evidence type="ECO:0000256" key="4">
    <source>
        <dbReference type="ARBA" id="ARBA00007573"/>
    </source>
</evidence>
<dbReference type="PANTHER" id="PTHR12896:SF1">
    <property type="entry name" value="ELONGATOR COMPLEX PROTEIN 4"/>
    <property type="match status" value="1"/>
</dbReference>
<protein>
    <recommendedName>
        <fullName evidence="5">Elongator complex protein 4</fullName>
    </recommendedName>
</protein>
<evidence type="ECO:0000256" key="9">
    <source>
        <dbReference type="SAM" id="MobiDB-lite"/>
    </source>
</evidence>
<comment type="caution">
    <text evidence="10">The sequence shown here is derived from an EMBL/GenBank/DDBJ whole genome shotgun (WGS) entry which is preliminary data.</text>
</comment>
<dbReference type="GO" id="GO:0033588">
    <property type="term" value="C:elongator holoenzyme complex"/>
    <property type="evidence" value="ECO:0007669"/>
    <property type="project" value="InterPro"/>
</dbReference>
<keyword evidence="8" id="KW-0539">Nucleus</keyword>
<dbReference type="AlphaFoldDB" id="A0AAE0WUV0"/>
<evidence type="ECO:0000313" key="10">
    <source>
        <dbReference type="EMBL" id="KAK3678225.1"/>
    </source>
</evidence>
<dbReference type="EMBL" id="JAUTXT010000005">
    <property type="protein sequence ID" value="KAK3678225.1"/>
    <property type="molecule type" value="Genomic_DNA"/>
</dbReference>
<dbReference type="Gene3D" id="3.40.50.300">
    <property type="entry name" value="P-loop containing nucleotide triphosphate hydrolases"/>
    <property type="match status" value="1"/>
</dbReference>
<keyword evidence="7" id="KW-0819">tRNA processing</keyword>
<evidence type="ECO:0000256" key="6">
    <source>
        <dbReference type="ARBA" id="ARBA00022490"/>
    </source>
</evidence>
<comment type="pathway">
    <text evidence="3">tRNA modification; 5-methoxycarbonylmethyl-2-thiouridine-tRNA biosynthesis.</text>
</comment>
<evidence type="ECO:0000256" key="2">
    <source>
        <dbReference type="ARBA" id="ARBA00004496"/>
    </source>
</evidence>
<dbReference type="GeneID" id="89959028"/>
<dbReference type="PANTHER" id="PTHR12896">
    <property type="entry name" value="PAX6 NEIGHBOR PROTEIN PAXNEB"/>
    <property type="match status" value="1"/>
</dbReference>
<dbReference type="InterPro" id="IPR027417">
    <property type="entry name" value="P-loop_NTPase"/>
</dbReference>
<comment type="subcellular location">
    <subcellularLocation>
        <location evidence="2">Cytoplasm</location>
    </subcellularLocation>
    <subcellularLocation>
        <location evidence="1">Nucleus</location>
    </subcellularLocation>
</comment>
<comment type="similarity">
    <text evidence="4">Belongs to the ELP4 family.</text>
</comment>
<keyword evidence="11" id="KW-1185">Reference proteome</keyword>
<proteinExistence type="inferred from homology"/>
<dbReference type="GO" id="GO:0005737">
    <property type="term" value="C:cytoplasm"/>
    <property type="evidence" value="ECO:0007669"/>
    <property type="project" value="UniProtKB-SubCell"/>
</dbReference>
<dbReference type="Pfam" id="PF05625">
    <property type="entry name" value="PAXNEB"/>
    <property type="match status" value="1"/>
</dbReference>
<dbReference type="CDD" id="cd19494">
    <property type="entry name" value="Elp4"/>
    <property type="match status" value="1"/>
</dbReference>
<dbReference type="GO" id="GO:0008023">
    <property type="term" value="C:transcription elongation factor complex"/>
    <property type="evidence" value="ECO:0007669"/>
    <property type="project" value="TreeGrafter"/>
</dbReference>
<sequence>MAFRKRNVAVGRGGTPDQSFGPEASILPPGIRPSSLTSQPVTSSGTPSLDDLLGGHGGIPLGSSLLIEESGTTDFAGALLRFHAAEGICQGQYVHVVGVGEAWVRELPGVIEETPSRAAAASKPIDDERMKIAWRYEKLGQAGERALPDRSAPSKSENQDQTSFCHVFDLTKRLSIPPDTKINYLPVRSLSKPFDGMVKSIHETLKSSPPHSTHRIVIPTILSPAIWPPSASLPTNFLAFLQSLRSLLSQYPTRLSAMMTLPLELHPRSSGLMRWAELLSDGVLELTPFPHLMDATNTASEIRTSKDTQEQPQGMLRVHKLPVTTERGEGGAGVGNSLGADLAFTVSRRKFIIKPCSLPPLEGDHDAQKEAGQITGKDIEF</sequence>
<dbReference type="RefSeq" id="XP_064698362.1">
    <property type="nucleotide sequence ID" value="XM_064834498.1"/>
</dbReference>
<evidence type="ECO:0000256" key="1">
    <source>
        <dbReference type="ARBA" id="ARBA00004123"/>
    </source>
</evidence>
<evidence type="ECO:0000256" key="5">
    <source>
        <dbReference type="ARBA" id="ARBA00020265"/>
    </source>
</evidence>
<organism evidence="10 11">
    <name type="scientific">Recurvomyces mirabilis</name>
    <dbReference type="NCBI Taxonomy" id="574656"/>
    <lineage>
        <taxon>Eukaryota</taxon>
        <taxon>Fungi</taxon>
        <taxon>Dikarya</taxon>
        <taxon>Ascomycota</taxon>
        <taxon>Pezizomycotina</taxon>
        <taxon>Dothideomycetes</taxon>
        <taxon>Dothideomycetidae</taxon>
        <taxon>Mycosphaerellales</taxon>
        <taxon>Teratosphaeriaceae</taxon>
        <taxon>Recurvomyces</taxon>
    </lineage>
</organism>
<accession>A0AAE0WUV0</accession>
<dbReference type="InterPro" id="IPR008728">
    <property type="entry name" value="Elongator_complex_protein_4"/>
</dbReference>